<dbReference type="Proteomes" id="UP000280066">
    <property type="component" value="Unassembled WGS sequence"/>
</dbReference>
<comment type="caution">
    <text evidence="1">The sequence shown here is derived from an EMBL/GenBank/DDBJ whole genome shotgun (WGS) entry which is preliminary data.</text>
</comment>
<reference evidence="1 2" key="1">
    <citation type="submission" date="2018-12" db="EMBL/GenBank/DDBJ databases">
        <authorList>
            <person name="Feng G."/>
            <person name="Zhu H."/>
        </authorList>
    </citation>
    <scope>NUCLEOTIDE SEQUENCE [LARGE SCALE GENOMIC DNA]</scope>
    <source>
        <strain evidence="1 2">9PBR-2</strain>
    </source>
</reference>
<dbReference type="AlphaFoldDB" id="A0A3R9NYM6"/>
<proteinExistence type="predicted"/>
<keyword evidence="2" id="KW-1185">Reference proteome</keyword>
<dbReference type="OrthoDB" id="190848at2"/>
<evidence type="ECO:0000313" key="2">
    <source>
        <dbReference type="Proteomes" id="UP000280066"/>
    </source>
</evidence>
<protein>
    <submittedName>
        <fullName evidence="1">DUF2971 domain-containing protein</fullName>
    </submittedName>
</protein>
<accession>A0A3R9NYM6</accession>
<name>A0A3R9NYM6_9BACT</name>
<evidence type="ECO:0000313" key="1">
    <source>
        <dbReference type="EMBL" id="RSK23859.1"/>
    </source>
</evidence>
<dbReference type="EMBL" id="RWIS01000023">
    <property type="protein sequence ID" value="RSK23859.1"/>
    <property type="molecule type" value="Genomic_DNA"/>
</dbReference>
<organism evidence="1 2">
    <name type="scientific">Hymenobacter metallilatus</name>
    <dbReference type="NCBI Taxonomy" id="2493666"/>
    <lineage>
        <taxon>Bacteria</taxon>
        <taxon>Pseudomonadati</taxon>
        <taxon>Bacteroidota</taxon>
        <taxon>Cytophagia</taxon>
        <taxon>Cytophagales</taxon>
        <taxon>Hymenobacteraceae</taxon>
        <taxon>Hymenobacter</taxon>
    </lineage>
</organism>
<sequence>MLNTVRKTGCLVNKQSALHSPINLTLHMSLHDDIQYVTSRVASGEFPRYLYKYRPLYEHTASMPLLENTASILAKAQVWHPSPTTFNDPFDCQVALDVRRSSTIVRSVAKLIEKSREQVPMRRADRRRGFNNLRRQTPFTVARAQVWLRETLANIGVCSYGTRGDNLLMWAHYADSHRGVCFKFDVLADPAAYLDMKPVTYSRDYPVLSGLDEQSVSKALLVKADIWAYEEEFRVFTRTGPGGKAFAKSGLVEIIIGAKAAEDPVDALVDLLEADPDYGHVRLQQARLSTRSFSLEFGQY</sequence>
<gene>
    <name evidence="1" type="ORF">EI290_21775</name>
</gene>